<evidence type="ECO:0000256" key="1">
    <source>
        <dbReference type="SAM" id="MobiDB-lite"/>
    </source>
</evidence>
<reference evidence="2" key="2">
    <citation type="submission" date="2020-09" db="EMBL/GenBank/DDBJ databases">
        <authorList>
            <person name="Sun Q."/>
            <person name="Ohkuma M."/>
        </authorList>
    </citation>
    <scope>NUCLEOTIDE SEQUENCE</scope>
    <source>
        <strain evidence="2">JCM 4234</strain>
    </source>
</reference>
<gene>
    <name evidence="2" type="ORF">GCM10010238_10610</name>
</gene>
<sequence length="107" mass="11687">MNERYLQHLATGSFAVDTEGEITQKDMLVAQRSGSRRTARTESRTIPARPRRADSHRPRRAAADSAGTHRDGHGHTPRARSARCRMHAPAPAAHLAGYHPQPPPAGP</sequence>
<dbReference type="Proteomes" id="UP000653493">
    <property type="component" value="Unassembled WGS sequence"/>
</dbReference>
<accession>A0A918LA73</accession>
<proteinExistence type="predicted"/>
<dbReference type="AlphaFoldDB" id="A0A918LA73"/>
<feature type="compositionally biased region" description="Basic residues" evidence="1">
    <location>
        <begin position="75"/>
        <end position="86"/>
    </location>
</feature>
<keyword evidence="3" id="KW-1185">Reference proteome</keyword>
<comment type="caution">
    <text evidence="2">The sequence shown here is derived from an EMBL/GenBank/DDBJ whole genome shotgun (WGS) entry which is preliminary data.</text>
</comment>
<evidence type="ECO:0000313" key="3">
    <source>
        <dbReference type="Proteomes" id="UP000653493"/>
    </source>
</evidence>
<protein>
    <submittedName>
        <fullName evidence="2">Uncharacterized protein</fullName>
    </submittedName>
</protein>
<evidence type="ECO:0000313" key="2">
    <source>
        <dbReference type="EMBL" id="GGS24368.1"/>
    </source>
</evidence>
<reference evidence="2" key="1">
    <citation type="journal article" date="2014" name="Int. J. Syst. Evol. Microbiol.">
        <title>Complete genome sequence of Corynebacterium casei LMG S-19264T (=DSM 44701T), isolated from a smear-ripened cheese.</title>
        <authorList>
            <consortium name="US DOE Joint Genome Institute (JGI-PGF)"/>
            <person name="Walter F."/>
            <person name="Albersmeier A."/>
            <person name="Kalinowski J."/>
            <person name="Ruckert C."/>
        </authorList>
    </citation>
    <scope>NUCLEOTIDE SEQUENCE</scope>
    <source>
        <strain evidence="2">JCM 4234</strain>
    </source>
</reference>
<organism evidence="2 3">
    <name type="scientific">Streptomyces griseoviridis</name>
    <dbReference type="NCBI Taxonomy" id="45398"/>
    <lineage>
        <taxon>Bacteria</taxon>
        <taxon>Bacillati</taxon>
        <taxon>Actinomycetota</taxon>
        <taxon>Actinomycetes</taxon>
        <taxon>Kitasatosporales</taxon>
        <taxon>Streptomycetaceae</taxon>
        <taxon>Streptomyces</taxon>
    </lineage>
</organism>
<dbReference type="EMBL" id="BMSL01000002">
    <property type="protein sequence ID" value="GGS24368.1"/>
    <property type="molecule type" value="Genomic_DNA"/>
</dbReference>
<feature type="region of interest" description="Disordered" evidence="1">
    <location>
        <begin position="27"/>
        <end position="107"/>
    </location>
</feature>
<name>A0A918LA73_STRGD</name>